<dbReference type="Gene3D" id="3.90.1860.10">
    <property type="entry name" value="tRNA-splicing ligase RtcB"/>
    <property type="match status" value="1"/>
</dbReference>
<evidence type="ECO:0000256" key="8">
    <source>
        <dbReference type="ARBA" id="ARBA00023211"/>
    </source>
</evidence>
<keyword evidence="4" id="KW-0479">Metal-binding</keyword>
<protein>
    <recommendedName>
        <fullName evidence="2">3'-phosphate/5'-hydroxy nucleic acid ligase</fullName>
        <ecNumber evidence="2">6.5.1.8</ecNumber>
    </recommendedName>
</protein>
<dbReference type="GO" id="GO:0004519">
    <property type="term" value="F:endonuclease activity"/>
    <property type="evidence" value="ECO:0007669"/>
    <property type="project" value="UniProtKB-KW"/>
</dbReference>
<dbReference type="SUPFAM" id="SSF103365">
    <property type="entry name" value="Hypothetical protein PH1602"/>
    <property type="match status" value="1"/>
</dbReference>
<dbReference type="PROSITE" id="PS50817">
    <property type="entry name" value="INTEIN_N_TER"/>
    <property type="match status" value="1"/>
</dbReference>
<evidence type="ECO:0000313" key="11">
    <source>
        <dbReference type="EMBL" id="GAI45984.1"/>
    </source>
</evidence>
<proteinExistence type="predicted"/>
<dbReference type="AlphaFoldDB" id="X1QRV2"/>
<evidence type="ECO:0000256" key="5">
    <source>
        <dbReference type="ARBA" id="ARBA00022741"/>
    </source>
</evidence>
<dbReference type="GO" id="GO:0016539">
    <property type="term" value="P:intein-mediated protein splicing"/>
    <property type="evidence" value="ECO:0007669"/>
    <property type="project" value="InterPro"/>
</dbReference>
<dbReference type="InterPro" id="IPR003587">
    <property type="entry name" value="Hint_dom_N"/>
</dbReference>
<dbReference type="GO" id="GO:0006396">
    <property type="term" value="P:RNA processing"/>
    <property type="evidence" value="ECO:0007669"/>
    <property type="project" value="InterPro"/>
</dbReference>
<dbReference type="GO" id="GO:0003972">
    <property type="term" value="F:RNA ligase (ATP) activity"/>
    <property type="evidence" value="ECO:0007669"/>
    <property type="project" value="TreeGrafter"/>
</dbReference>
<dbReference type="EMBL" id="BARV01024338">
    <property type="protein sequence ID" value="GAI45984.1"/>
    <property type="molecule type" value="Genomic_DNA"/>
</dbReference>
<dbReference type="CDD" id="cd00081">
    <property type="entry name" value="Hint"/>
    <property type="match status" value="1"/>
</dbReference>
<evidence type="ECO:0000259" key="10">
    <source>
        <dbReference type="SMART" id="SM00306"/>
    </source>
</evidence>
<keyword evidence="6" id="KW-0540">Nuclease</keyword>
<comment type="catalytic activity">
    <reaction evidence="9">
        <text>a 3'-end 3'-phospho-ribonucleotide-RNA + a 5'-end dephospho-ribonucleoside-RNA + GTP = a ribonucleotidyl-ribonucleotide-RNA + GMP + diphosphate</text>
        <dbReference type="Rhea" id="RHEA:68076"/>
        <dbReference type="Rhea" id="RHEA-COMP:10463"/>
        <dbReference type="Rhea" id="RHEA-COMP:13936"/>
        <dbReference type="Rhea" id="RHEA-COMP:17355"/>
        <dbReference type="ChEBI" id="CHEBI:33019"/>
        <dbReference type="ChEBI" id="CHEBI:37565"/>
        <dbReference type="ChEBI" id="CHEBI:58115"/>
        <dbReference type="ChEBI" id="CHEBI:83062"/>
        <dbReference type="ChEBI" id="CHEBI:138284"/>
        <dbReference type="ChEBI" id="CHEBI:173118"/>
        <dbReference type="EC" id="6.5.1.8"/>
    </reaction>
</comment>
<evidence type="ECO:0000256" key="3">
    <source>
        <dbReference type="ARBA" id="ARBA00022598"/>
    </source>
</evidence>
<dbReference type="SMART" id="SM00306">
    <property type="entry name" value="HintN"/>
    <property type="match status" value="1"/>
</dbReference>
<comment type="cofactor">
    <cofactor evidence="1">
        <name>Mn(2+)</name>
        <dbReference type="ChEBI" id="CHEBI:29035"/>
    </cofactor>
</comment>
<keyword evidence="6" id="KW-0255">Endonuclease</keyword>
<keyword evidence="3" id="KW-0436">Ligase</keyword>
<dbReference type="Gene3D" id="2.170.16.10">
    <property type="entry name" value="Hedgehog/Intein (Hint) domain"/>
    <property type="match status" value="1"/>
</dbReference>
<reference evidence="11" key="1">
    <citation type="journal article" date="2014" name="Front. Microbiol.">
        <title>High frequency of phylogenetically diverse reductive dehalogenase-homologous genes in deep subseafloor sedimentary metagenomes.</title>
        <authorList>
            <person name="Kawai M."/>
            <person name="Futagami T."/>
            <person name="Toyoda A."/>
            <person name="Takaki Y."/>
            <person name="Nishi S."/>
            <person name="Hori S."/>
            <person name="Arai W."/>
            <person name="Tsubouchi T."/>
            <person name="Morono Y."/>
            <person name="Uchiyama I."/>
            <person name="Ito T."/>
            <person name="Fujiyama A."/>
            <person name="Inagaki F."/>
            <person name="Takami H."/>
        </authorList>
    </citation>
    <scope>NUCLEOTIDE SEQUENCE</scope>
    <source>
        <strain evidence="11">Expedition CK06-06</strain>
    </source>
</reference>
<dbReference type="InterPro" id="IPR036844">
    <property type="entry name" value="Hint_dom_sf"/>
</dbReference>
<evidence type="ECO:0000256" key="7">
    <source>
        <dbReference type="ARBA" id="ARBA00023134"/>
    </source>
</evidence>
<comment type="caution">
    <text evidence="11">The sequence shown here is derived from an EMBL/GenBank/DDBJ whole genome shotgun (WGS) entry which is preliminary data.</text>
</comment>
<evidence type="ECO:0000256" key="2">
    <source>
        <dbReference type="ARBA" id="ARBA00012726"/>
    </source>
</evidence>
<evidence type="ECO:0000256" key="1">
    <source>
        <dbReference type="ARBA" id="ARBA00001936"/>
    </source>
</evidence>
<dbReference type="InterPro" id="IPR006141">
    <property type="entry name" value="Intein_N"/>
</dbReference>
<keyword evidence="8" id="KW-0464">Manganese</keyword>
<keyword evidence="6" id="KW-0378">Hydrolase</keyword>
<dbReference type="GO" id="GO:0170057">
    <property type="term" value="F:RNA ligase (GTP) activity"/>
    <property type="evidence" value="ECO:0007669"/>
    <property type="project" value="UniProtKB-EC"/>
</dbReference>
<keyword evidence="7" id="KW-0342">GTP-binding</keyword>
<accession>X1QRV2</accession>
<organism evidence="11">
    <name type="scientific">marine sediment metagenome</name>
    <dbReference type="NCBI Taxonomy" id="412755"/>
    <lineage>
        <taxon>unclassified sequences</taxon>
        <taxon>metagenomes</taxon>
        <taxon>ecological metagenomes</taxon>
    </lineage>
</organism>
<evidence type="ECO:0000256" key="4">
    <source>
        <dbReference type="ARBA" id="ARBA00022723"/>
    </source>
</evidence>
<evidence type="ECO:0000256" key="9">
    <source>
        <dbReference type="ARBA" id="ARBA00047746"/>
    </source>
</evidence>
<dbReference type="GO" id="GO:0005525">
    <property type="term" value="F:GTP binding"/>
    <property type="evidence" value="ECO:0007669"/>
    <property type="project" value="UniProtKB-KW"/>
</dbReference>
<dbReference type="InterPro" id="IPR001233">
    <property type="entry name" value="RtcB"/>
</dbReference>
<dbReference type="PANTHER" id="PTHR11118:SF1">
    <property type="entry name" value="RNA-SPLICING LIGASE RTCB HOMOLOG"/>
    <property type="match status" value="1"/>
</dbReference>
<sequence length="192" mass="22200">MKKTWEGTLNKIDDYRWEIPKNYHSGMRVPGLIYASSKLLEKIRQDQAPEQVANVAFLPGIVNYSFAMPDIHWGYGFCLTKDTKVFSNFGFYKVIEGYEKDWQDQRLKCIDLNSQRPANTSIIKFIKLKSDEVFKISTKGGYEIKATLDHPFFTPFGMKPVKDIALGENVAIFPFEGVPYERYLPVLNQVLR</sequence>
<evidence type="ECO:0000256" key="6">
    <source>
        <dbReference type="ARBA" id="ARBA00022759"/>
    </source>
</evidence>
<dbReference type="SUPFAM" id="SSF51294">
    <property type="entry name" value="Hedgehog/intein (Hint) domain"/>
    <property type="match status" value="1"/>
</dbReference>
<dbReference type="Pfam" id="PF01139">
    <property type="entry name" value="RtcB"/>
    <property type="match status" value="1"/>
</dbReference>
<dbReference type="InterPro" id="IPR036025">
    <property type="entry name" value="RtcB-like_sf"/>
</dbReference>
<dbReference type="NCBIfam" id="TIGR01445">
    <property type="entry name" value="intein_Nterm"/>
    <property type="match status" value="1"/>
</dbReference>
<name>X1QRV2_9ZZZZ</name>
<dbReference type="GO" id="GO:0046872">
    <property type="term" value="F:metal ion binding"/>
    <property type="evidence" value="ECO:0007669"/>
    <property type="project" value="UniProtKB-KW"/>
</dbReference>
<gene>
    <name evidence="11" type="ORF">S06H3_39745</name>
</gene>
<dbReference type="PANTHER" id="PTHR11118">
    <property type="entry name" value="RNA-SPLICING LIGASE RTCB HOMOLOG"/>
    <property type="match status" value="1"/>
</dbReference>
<dbReference type="EC" id="6.5.1.8" evidence="2"/>
<feature type="domain" description="Hint" evidence="10">
    <location>
        <begin position="76"/>
        <end position="174"/>
    </location>
</feature>
<keyword evidence="5" id="KW-0547">Nucleotide-binding</keyword>